<dbReference type="Proteomes" id="UP000569732">
    <property type="component" value="Unassembled WGS sequence"/>
</dbReference>
<protein>
    <submittedName>
        <fullName evidence="1">Uncharacterized protein</fullName>
    </submittedName>
</protein>
<evidence type="ECO:0000313" key="2">
    <source>
        <dbReference type="Proteomes" id="UP000569732"/>
    </source>
</evidence>
<keyword evidence="2" id="KW-1185">Reference proteome</keyword>
<organism evidence="1 2">
    <name type="scientific">Spartinivicinus marinus</name>
    <dbReference type="NCBI Taxonomy" id="2994442"/>
    <lineage>
        <taxon>Bacteria</taxon>
        <taxon>Pseudomonadati</taxon>
        <taxon>Pseudomonadota</taxon>
        <taxon>Gammaproteobacteria</taxon>
        <taxon>Oceanospirillales</taxon>
        <taxon>Zooshikellaceae</taxon>
        <taxon>Spartinivicinus</taxon>
    </lineage>
</organism>
<dbReference type="RefSeq" id="WP_219340372.1">
    <property type="nucleotide sequence ID" value="NZ_JACCKB010000485.1"/>
</dbReference>
<dbReference type="AlphaFoldDB" id="A0A853IK74"/>
<comment type="caution">
    <text evidence="1">The sequence shown here is derived from an EMBL/GenBank/DDBJ whole genome shotgun (WGS) entry which is preliminary data.</text>
</comment>
<proteinExistence type="predicted"/>
<feature type="non-terminal residue" evidence="1">
    <location>
        <position position="121"/>
    </location>
</feature>
<reference evidence="1 2" key="1">
    <citation type="submission" date="2020-07" db="EMBL/GenBank/DDBJ databases">
        <title>Endozoicomonas sp. nov., isolated from sediment.</title>
        <authorList>
            <person name="Gu T."/>
        </authorList>
    </citation>
    <scope>NUCLEOTIDE SEQUENCE [LARGE SCALE GENOMIC DNA]</scope>
    <source>
        <strain evidence="1 2">SM1973</strain>
    </source>
</reference>
<accession>A0A853IK74</accession>
<dbReference type="EMBL" id="JACCKB010000485">
    <property type="protein sequence ID" value="NYZ70414.1"/>
    <property type="molecule type" value="Genomic_DNA"/>
</dbReference>
<gene>
    <name evidence="1" type="ORF">H0A36_30850</name>
</gene>
<name>A0A853IK74_9GAMM</name>
<evidence type="ECO:0000313" key="1">
    <source>
        <dbReference type="EMBL" id="NYZ70414.1"/>
    </source>
</evidence>
<sequence>MECCLKKANKPGSQYPVKDTQPAVYVVSKVEQDNGIGGFSSNTYQYEGLKFHQQGLGSLGFSKRTITSQVTGIRTFEYYTQDIASHKIGLPTLTQVAAQNGVLLKESQQTWQVTPIGGGDI</sequence>